<sequence>MNVRAAFTRGSTMPLSARRVWVSESKKSFAPVYPGKVSRSHSRNISTIFSSSQKDVPPPARVLPRDPAPEDLLREQRALSLRLMSDPITDISKEEVDTFTLPLKNDKEPEGSADKSFEGNENGTGSKGAAQKTTGEMYSPLSLVHSLYNLPERFSLSPPRDAFRAETFSSLLAERVENKELSQLLQIDLERFNEKAYFLLLHCWVIQRRLLLEGPDGEALVPLLQEAAWRALRVSILQQQQQTSMAALCEKGLTMELPHAQASVLQEFFDSLDDAVDRPDILPARLRNVLRSHIFGAPRQDDEAALDLMTKYAVRQLAFVLQIDKAHLLAGAFVWADFPVQNQRVTQTQKGRQSSIPPSGSTRASTTVSSQQHSSAPSVRSRRGDGWCDSLEAGIFQYTGRTGLVSSLPQSRKPPGGAETVGHCSIPPSKSSFDHLEWYFPIFGNSEIKTDGPGKLKHCFGVLSDLQKTGAQPVCGPG</sequence>
<accession>A0A0G4G0T8</accession>
<dbReference type="PhylomeDB" id="A0A0G4G0T8"/>
<dbReference type="AlphaFoldDB" id="A0A0G4G0T8"/>
<reference evidence="3" key="1">
    <citation type="submission" date="2014-11" db="EMBL/GenBank/DDBJ databases">
        <authorList>
            <person name="Otto D Thomas"/>
            <person name="Naeem Raeece"/>
        </authorList>
    </citation>
    <scope>NUCLEOTIDE SEQUENCE</scope>
</reference>
<feature type="compositionally biased region" description="Polar residues" evidence="1">
    <location>
        <begin position="346"/>
        <end position="378"/>
    </location>
</feature>
<gene>
    <name evidence="3" type="ORF">Cvel_4030</name>
</gene>
<name>A0A0G4G0T8_9ALVE</name>
<evidence type="ECO:0000259" key="2">
    <source>
        <dbReference type="Pfam" id="PF03981"/>
    </source>
</evidence>
<dbReference type="InterPro" id="IPR021150">
    <property type="entry name" value="Ubiq_cyt_c_chap"/>
</dbReference>
<feature type="region of interest" description="Disordered" evidence="1">
    <location>
        <begin position="346"/>
        <end position="384"/>
    </location>
</feature>
<evidence type="ECO:0000256" key="1">
    <source>
        <dbReference type="SAM" id="MobiDB-lite"/>
    </source>
</evidence>
<evidence type="ECO:0000313" key="3">
    <source>
        <dbReference type="EMBL" id="CEM21688.1"/>
    </source>
</evidence>
<feature type="compositionally biased region" description="Basic and acidic residues" evidence="1">
    <location>
        <begin position="104"/>
        <end position="118"/>
    </location>
</feature>
<protein>
    <recommendedName>
        <fullName evidence="2">Ubiquinol-cytochrome c chaperone domain-containing protein</fullName>
    </recommendedName>
</protein>
<organism evidence="3">
    <name type="scientific">Chromera velia CCMP2878</name>
    <dbReference type="NCBI Taxonomy" id="1169474"/>
    <lineage>
        <taxon>Eukaryota</taxon>
        <taxon>Sar</taxon>
        <taxon>Alveolata</taxon>
        <taxon>Colpodellida</taxon>
        <taxon>Chromeraceae</taxon>
        <taxon>Chromera</taxon>
    </lineage>
</organism>
<proteinExistence type="predicted"/>
<dbReference type="EMBL" id="CDMZ01000795">
    <property type="protein sequence ID" value="CEM21688.1"/>
    <property type="molecule type" value="Genomic_DNA"/>
</dbReference>
<feature type="domain" description="Ubiquinol-cytochrome c chaperone" evidence="2">
    <location>
        <begin position="190"/>
        <end position="335"/>
    </location>
</feature>
<dbReference type="VEuPathDB" id="CryptoDB:Cvel_4030"/>
<feature type="region of interest" description="Disordered" evidence="1">
    <location>
        <begin position="103"/>
        <end position="132"/>
    </location>
</feature>
<dbReference type="Pfam" id="PF03981">
    <property type="entry name" value="Ubiq_cyt_C_chap"/>
    <property type="match status" value="1"/>
</dbReference>